<keyword evidence="4 6" id="KW-1133">Transmembrane helix</keyword>
<feature type="transmembrane region" description="Helical" evidence="6">
    <location>
        <begin position="202"/>
        <end position="221"/>
    </location>
</feature>
<feature type="transmembrane region" description="Helical" evidence="6">
    <location>
        <begin position="376"/>
        <end position="402"/>
    </location>
</feature>
<protein>
    <recommendedName>
        <fullName evidence="9">Amino acid/polyamine transporter</fullName>
    </recommendedName>
</protein>
<sequence>MINALSLTRPNGVVGPTQHYRQHRSRFTSLTFEFTTARFGFLSVMSLPAVNGLLTTENESHRYAKTPHLWALGVGTVIGGEFYGWQSSLIAGFDGLLIILVFVTILYTLLTFSIAEMSASIPSGGGPYVFSLHGIGPKAAYFAGLAETIKVIATVATTFYSIFLYLDALFGLDSSYGPLWWIGFNVIFITLNIMGVEATFRVQVFATLLSTAMLVIFYVGAFTKLDYTAWVVDQNWEWTTWSDSIQGISFALWFYFGIEELPLAVDETIEPEKNIPRGIIWSMVTLVILAILTLVCNSLIYPGAAVIFTSTAPLVEGYKSVFGDNGTTAGFMWLTVIGLISSTHSFVYCMSRLLYAIACDGYLPQFLTKVHPTRGSAYAALISGGIVNQILAIILFYIVGIVDLGGVLINLALLGALISYSFQLISFILLRINQPNRPRPYRSPFGIAGAVVCLILCLLCFAAIIYSGTSSDNFLIAVITAVIMFAIGTAYYFKAVLPRLNSEKLNQISPRPSKSMRQNLISIQSNV</sequence>
<evidence type="ECO:0008006" key="9">
    <source>
        <dbReference type="Google" id="ProtNLM"/>
    </source>
</evidence>
<keyword evidence="2" id="KW-1003">Cell membrane</keyword>
<evidence type="ECO:0000313" key="7">
    <source>
        <dbReference type="EMBL" id="KAL3673884.1"/>
    </source>
</evidence>
<evidence type="ECO:0000313" key="8">
    <source>
        <dbReference type="Proteomes" id="UP001632037"/>
    </source>
</evidence>
<evidence type="ECO:0000256" key="3">
    <source>
        <dbReference type="ARBA" id="ARBA00022692"/>
    </source>
</evidence>
<comment type="caution">
    <text evidence="7">The sequence shown here is derived from an EMBL/GenBank/DDBJ whole genome shotgun (WGS) entry which is preliminary data.</text>
</comment>
<dbReference type="InterPro" id="IPR050367">
    <property type="entry name" value="APC_superfamily"/>
</dbReference>
<feature type="transmembrane region" description="Helical" evidence="6">
    <location>
        <begin position="37"/>
        <end position="56"/>
    </location>
</feature>
<gene>
    <name evidence="7" type="ORF">V7S43_001571</name>
</gene>
<evidence type="ECO:0000256" key="6">
    <source>
        <dbReference type="SAM" id="Phobius"/>
    </source>
</evidence>
<feature type="transmembrane region" description="Helical" evidence="6">
    <location>
        <begin position="444"/>
        <end position="468"/>
    </location>
</feature>
<keyword evidence="5 6" id="KW-0472">Membrane</keyword>
<dbReference type="InterPro" id="IPR002293">
    <property type="entry name" value="AA/rel_permease1"/>
</dbReference>
<dbReference type="GO" id="GO:0005886">
    <property type="term" value="C:plasma membrane"/>
    <property type="evidence" value="ECO:0007669"/>
    <property type="project" value="UniProtKB-SubCell"/>
</dbReference>
<keyword evidence="8" id="KW-1185">Reference proteome</keyword>
<feature type="transmembrane region" description="Helical" evidence="6">
    <location>
        <begin position="68"/>
        <end position="85"/>
    </location>
</feature>
<dbReference type="AlphaFoldDB" id="A0ABD3G7V1"/>
<dbReference type="PIRSF" id="PIRSF006060">
    <property type="entry name" value="AA_transporter"/>
    <property type="match status" value="1"/>
</dbReference>
<dbReference type="Proteomes" id="UP001632037">
    <property type="component" value="Unassembled WGS sequence"/>
</dbReference>
<dbReference type="PANTHER" id="PTHR42770:SF7">
    <property type="entry name" value="MEMBRANE PROTEIN"/>
    <property type="match status" value="1"/>
</dbReference>
<feature type="transmembrane region" description="Helical" evidence="6">
    <location>
        <begin position="97"/>
        <end position="119"/>
    </location>
</feature>
<dbReference type="Gene3D" id="1.20.1740.10">
    <property type="entry name" value="Amino acid/polyamine transporter I"/>
    <property type="match status" value="1"/>
</dbReference>
<evidence type="ECO:0000256" key="1">
    <source>
        <dbReference type="ARBA" id="ARBA00004651"/>
    </source>
</evidence>
<name>A0ABD3G7V1_9STRA</name>
<evidence type="ECO:0000256" key="2">
    <source>
        <dbReference type="ARBA" id="ARBA00022475"/>
    </source>
</evidence>
<feature type="transmembrane region" description="Helical" evidence="6">
    <location>
        <begin position="140"/>
        <end position="166"/>
    </location>
</feature>
<dbReference type="PANTHER" id="PTHR42770">
    <property type="entry name" value="AMINO ACID TRANSPORTER-RELATED"/>
    <property type="match status" value="1"/>
</dbReference>
<organism evidence="7 8">
    <name type="scientific">Phytophthora oleae</name>
    <dbReference type="NCBI Taxonomy" id="2107226"/>
    <lineage>
        <taxon>Eukaryota</taxon>
        <taxon>Sar</taxon>
        <taxon>Stramenopiles</taxon>
        <taxon>Oomycota</taxon>
        <taxon>Peronosporomycetes</taxon>
        <taxon>Peronosporales</taxon>
        <taxon>Peronosporaceae</taxon>
        <taxon>Phytophthora</taxon>
    </lineage>
</organism>
<dbReference type="Pfam" id="PF13520">
    <property type="entry name" value="AA_permease_2"/>
    <property type="match status" value="1"/>
</dbReference>
<keyword evidence="3 6" id="KW-0812">Transmembrane</keyword>
<feature type="transmembrane region" description="Helical" evidence="6">
    <location>
        <begin position="408"/>
        <end position="432"/>
    </location>
</feature>
<feature type="transmembrane region" description="Helical" evidence="6">
    <location>
        <begin position="178"/>
        <end position="195"/>
    </location>
</feature>
<evidence type="ECO:0000256" key="5">
    <source>
        <dbReference type="ARBA" id="ARBA00023136"/>
    </source>
</evidence>
<accession>A0ABD3G7V1</accession>
<proteinExistence type="predicted"/>
<comment type="subcellular location">
    <subcellularLocation>
        <location evidence="1">Cell membrane</location>
        <topology evidence="1">Multi-pass membrane protein</topology>
    </subcellularLocation>
</comment>
<reference evidence="7 8" key="1">
    <citation type="submission" date="2024-09" db="EMBL/GenBank/DDBJ databases">
        <title>Genome sequencing and assembly of Phytophthora oleae, isolate VK10A, causative agent of rot of olive drupes.</title>
        <authorList>
            <person name="Conti Taguali S."/>
            <person name="Riolo M."/>
            <person name="La Spada F."/>
            <person name="Cacciola S.O."/>
            <person name="Dionisio G."/>
        </authorList>
    </citation>
    <scope>NUCLEOTIDE SEQUENCE [LARGE SCALE GENOMIC DNA]</scope>
    <source>
        <strain evidence="7 8">VK10A</strain>
    </source>
</reference>
<dbReference type="EMBL" id="JBIMZQ010000002">
    <property type="protein sequence ID" value="KAL3673884.1"/>
    <property type="molecule type" value="Genomic_DNA"/>
</dbReference>
<feature type="transmembrane region" description="Helical" evidence="6">
    <location>
        <begin position="474"/>
        <end position="493"/>
    </location>
</feature>
<evidence type="ECO:0000256" key="4">
    <source>
        <dbReference type="ARBA" id="ARBA00022989"/>
    </source>
</evidence>
<feature type="transmembrane region" description="Helical" evidence="6">
    <location>
        <begin position="331"/>
        <end position="355"/>
    </location>
</feature>
<feature type="transmembrane region" description="Helical" evidence="6">
    <location>
        <begin position="279"/>
        <end position="301"/>
    </location>
</feature>